<dbReference type="GO" id="GO:0004674">
    <property type="term" value="F:protein serine/threonine kinase activity"/>
    <property type="evidence" value="ECO:0007669"/>
    <property type="project" value="TreeGrafter"/>
</dbReference>
<dbReference type="InterPro" id="IPR001245">
    <property type="entry name" value="Ser-Thr/Tyr_kinase_cat_dom"/>
</dbReference>
<evidence type="ECO:0000256" key="2">
    <source>
        <dbReference type="ARBA" id="ARBA00022741"/>
    </source>
</evidence>
<keyword evidence="4" id="KW-0067">ATP-binding</keyword>
<evidence type="ECO:0000313" key="8">
    <source>
        <dbReference type="Proteomes" id="UP000232722"/>
    </source>
</evidence>
<keyword evidence="2" id="KW-0547">Nucleotide-binding</keyword>
<dbReference type="VEuPathDB" id="FungiDB:RhiirA1_465214"/>
<name>A0A2N0PH24_9GLOM</name>
<accession>A0A2N0PH24</accession>
<dbReference type="InterPro" id="IPR011009">
    <property type="entry name" value="Kinase-like_dom_sf"/>
</dbReference>
<evidence type="ECO:0000259" key="6">
    <source>
        <dbReference type="PROSITE" id="PS50011"/>
    </source>
</evidence>
<dbReference type="VEuPathDB" id="FungiDB:RhiirFUN_000716"/>
<protein>
    <recommendedName>
        <fullName evidence="6">Protein kinase domain-containing protein</fullName>
    </recommendedName>
</protein>
<dbReference type="SUPFAM" id="SSF101898">
    <property type="entry name" value="NHL repeat"/>
    <property type="match status" value="1"/>
</dbReference>
<reference evidence="7 8" key="1">
    <citation type="submission" date="2016-04" db="EMBL/GenBank/DDBJ databases">
        <title>Genome analyses suggest a sexual origin of heterokaryosis in a supposedly ancient asexual fungus.</title>
        <authorList>
            <person name="Ropars J."/>
            <person name="Sedzielewska K."/>
            <person name="Noel J."/>
            <person name="Charron P."/>
            <person name="Farinelli L."/>
            <person name="Marton T."/>
            <person name="Kruger M."/>
            <person name="Pelin A."/>
            <person name="Brachmann A."/>
            <person name="Corradi N."/>
        </authorList>
    </citation>
    <scope>NUCLEOTIDE SEQUENCE [LARGE SCALE GENOMIC DNA]</scope>
    <source>
        <strain evidence="7 8">A5</strain>
    </source>
</reference>
<dbReference type="GO" id="GO:0005524">
    <property type="term" value="F:ATP binding"/>
    <property type="evidence" value="ECO:0007669"/>
    <property type="project" value="UniProtKB-KW"/>
</dbReference>
<dbReference type="VEuPathDB" id="FungiDB:RhiirFUN_000792"/>
<evidence type="ECO:0000256" key="1">
    <source>
        <dbReference type="ARBA" id="ARBA00022679"/>
    </source>
</evidence>
<evidence type="ECO:0000313" key="7">
    <source>
        <dbReference type="EMBL" id="PKC06125.1"/>
    </source>
</evidence>
<dbReference type="EMBL" id="LLXJ01000797">
    <property type="protein sequence ID" value="PKC06125.1"/>
    <property type="molecule type" value="Genomic_DNA"/>
</dbReference>
<sequence>MDLGIKETTNLSHVKKCEECNRICYVIRFQQNFKNWTSGNNDIDKFIQDTQLSSHNDLKEALEWIPYNRLYYIKYLTKYEFGKMYRANWIDGKIENWDNENEKWIRYGSGAVILKSLNNSNYITINFTNEINMPFGIAQDPETKNYIMVLSNTICKKCNYACYAMHFQQNFGNWTSGNNDIDKFIQDTQLSSHNDLKEVLEWIPYDKLYNIKYITKDEFGKVYRANWSDGYISHWNIEYQTWKRIGLNMFVDLKSLNTLDNLTTEYTNKINIPFGITQDPETKHCMIVLNNNLCKKCNYACYSIDFQQNFENWTSGNNDIDKFIQDTQLSTHDNIEEALEWIPYNILCDITKNKFGKVHKAIWIDGKIMYWNNTNKNWIRYDGSKFVILKSLNNSKNITIEFKNEKYNECKKCHSKMCYTIYFQHKLIEWTSGNNDIDKYIQDNQLSSHKNLEEVLEWIPYDRLYNIKYIAKNEFGKVYRASWIDGYIIKWDNENQNWQRECCNLFVNLKNLNIVTIEFTNKIKYYGITQDPETKNYMLVLNNKCKKCNSICNTIHFQHKFIDWTSGNNGIDKFIQDTHAKDKFRKVYRASWIDGYIINWDNENQNWKRECCNLFVNLKNLNIVTIEFTNKIKYYGITQDPETKNYMLVLNNKCKKCNSICNTIHFQHKFIDWTSGNNGIDKFIQDTHAKDKFRKVYRASWIDGYIINWDNENQNWKRECCNLFVNLKNLNIVTIEFTNKIKFYGITQDPETKNYMMVLNNECKKCNSICNAIHFQYKFIDWTSGNNDIDKFIQDTQLLSHRYVLKELLEWISYDRLYNIKYIAEDEFGKVYRANWIDGYIINWDSNNQNWERECCNMFVNLKSLNNSKNVTIEFINKIKPEYEFYGITQDPETKNYMMILNNKCKKCNSICNTIHFQYNFIEWTSGNNDIDKFIQDTQLSSYNDLKEALEWIPYDRLYNIKYIAEDEFGEVYKANWIDGNISCWNNKNKNWKRYGSKNVILKSLNNLKNIRIKLMDEINIPFGITQDPETKSYMMVLMNNTICKKCNYTCYAMHFQQNFENWTSGNDDIDIFIQDSQLLIHNNIELVTNALEWIPYDRFYDIIYIAKGGFGKVYRANWIDGYLTDWDDNNQNWKRYNKDMFVALKSLDNSKNVTLGFMNEIMLHNKVKMDNNAIVRFYGITQDPKTKNYIMVLEYAEDGSLRNYLDKEYNKLNWIEMFKYLHYTIIGLKCIHEKELIHRDLHIGNILKFKNKTTITDMGLCKPADCYSTSENTKNKAYGVLPYIAPEILRGQNYTKAADIYSFGIIMYEVISGLPPYHNLNHDNNLAIKICKGLRPMFNIKVPQLIVHLIKRCLDSNPLNRPIAEDIYKILLRWQYEPNDKQAIELQAQINEADEINNNSSNSGIISNNLGISYNTHSEAIYTSRLLNYNNLPKPKNSDDYYEQNDNIISKEFSESLQINISQLNINENESCQINISQLNVNEDRQNSESGSKRNNYFLSQNNESE</sequence>
<proteinExistence type="predicted"/>
<keyword evidence="1" id="KW-0808">Transferase</keyword>
<feature type="region of interest" description="Disordered" evidence="5">
    <location>
        <begin position="1484"/>
        <end position="1507"/>
    </location>
</feature>
<dbReference type="Pfam" id="PF07714">
    <property type="entry name" value="PK_Tyr_Ser-Thr"/>
    <property type="match status" value="1"/>
</dbReference>
<dbReference type="VEuPathDB" id="FungiDB:RhiirA1_457774"/>
<dbReference type="SMART" id="SM00220">
    <property type="entry name" value="S_TKc"/>
    <property type="match status" value="1"/>
</dbReference>
<keyword evidence="3" id="KW-0418">Kinase</keyword>
<evidence type="ECO:0000256" key="4">
    <source>
        <dbReference type="ARBA" id="ARBA00022840"/>
    </source>
</evidence>
<dbReference type="InterPro" id="IPR000719">
    <property type="entry name" value="Prot_kinase_dom"/>
</dbReference>
<dbReference type="SUPFAM" id="SSF56112">
    <property type="entry name" value="Protein kinase-like (PK-like)"/>
    <property type="match status" value="1"/>
</dbReference>
<dbReference type="VEuPathDB" id="FungiDB:FUN_009222"/>
<dbReference type="PROSITE" id="PS50011">
    <property type="entry name" value="PROTEIN_KINASE_DOM"/>
    <property type="match status" value="1"/>
</dbReference>
<evidence type="ECO:0000256" key="5">
    <source>
        <dbReference type="SAM" id="MobiDB-lite"/>
    </source>
</evidence>
<dbReference type="VEuPathDB" id="FungiDB:FUN_021817"/>
<gene>
    <name evidence="7" type="ORF">RhiirA5_420003</name>
</gene>
<dbReference type="InterPro" id="IPR051681">
    <property type="entry name" value="Ser/Thr_Kinases-Pseudokinases"/>
</dbReference>
<reference evidence="7 8" key="2">
    <citation type="submission" date="2017-09" db="EMBL/GenBank/DDBJ databases">
        <title>Extensive intraspecific genome diversity in a model arbuscular mycorrhizal fungus.</title>
        <authorList>
            <person name="Chen E.C."/>
            <person name="Morin E."/>
            <person name="Beaudet D."/>
            <person name="Noel J."/>
            <person name="Ndikumana S."/>
            <person name="Charron P."/>
            <person name="St-Onge C."/>
            <person name="Giorgi J."/>
            <person name="Grigoriev I.V."/>
            <person name="Roux C."/>
            <person name="Martin F.M."/>
            <person name="Corradi N."/>
        </authorList>
    </citation>
    <scope>NUCLEOTIDE SEQUENCE [LARGE SCALE GENOMIC DNA]</scope>
    <source>
        <strain evidence="7 8">A5</strain>
    </source>
</reference>
<dbReference type="Gene3D" id="1.10.510.10">
    <property type="entry name" value="Transferase(Phosphotransferase) domain 1"/>
    <property type="match status" value="1"/>
</dbReference>
<dbReference type="PANTHER" id="PTHR44329:SF288">
    <property type="entry name" value="MITOGEN-ACTIVATED PROTEIN KINASE KINASE KINASE 20"/>
    <property type="match status" value="1"/>
</dbReference>
<feature type="compositionally biased region" description="Polar residues" evidence="5">
    <location>
        <begin position="1489"/>
        <end position="1507"/>
    </location>
</feature>
<dbReference type="PANTHER" id="PTHR44329">
    <property type="entry name" value="SERINE/THREONINE-PROTEIN KINASE TNNI3K-RELATED"/>
    <property type="match status" value="1"/>
</dbReference>
<dbReference type="Proteomes" id="UP000232722">
    <property type="component" value="Unassembled WGS sequence"/>
</dbReference>
<organism evidence="7 8">
    <name type="scientific">Rhizophagus irregularis</name>
    <dbReference type="NCBI Taxonomy" id="588596"/>
    <lineage>
        <taxon>Eukaryota</taxon>
        <taxon>Fungi</taxon>
        <taxon>Fungi incertae sedis</taxon>
        <taxon>Mucoromycota</taxon>
        <taxon>Glomeromycotina</taxon>
        <taxon>Glomeromycetes</taxon>
        <taxon>Glomerales</taxon>
        <taxon>Glomeraceae</taxon>
        <taxon>Rhizophagus</taxon>
    </lineage>
</organism>
<evidence type="ECO:0000256" key="3">
    <source>
        <dbReference type="ARBA" id="ARBA00022777"/>
    </source>
</evidence>
<comment type="caution">
    <text evidence="7">The sequence shown here is derived from an EMBL/GenBank/DDBJ whole genome shotgun (WGS) entry which is preliminary data.</text>
</comment>
<dbReference type="Gene3D" id="1.10.10.1010">
    <property type="entry name" value="Intein homing endonuclease, domain IV"/>
    <property type="match status" value="9"/>
</dbReference>
<feature type="domain" description="Protein kinase" evidence="6">
    <location>
        <begin position="1100"/>
        <end position="1376"/>
    </location>
</feature>